<dbReference type="InterPro" id="IPR027417">
    <property type="entry name" value="P-loop_NTPase"/>
</dbReference>
<dbReference type="GO" id="GO:0030163">
    <property type="term" value="P:protein catabolic process"/>
    <property type="evidence" value="ECO:0007669"/>
    <property type="project" value="InterPro"/>
</dbReference>
<dbReference type="GO" id="GO:0004252">
    <property type="term" value="F:serine-type endopeptidase activity"/>
    <property type="evidence" value="ECO:0007669"/>
    <property type="project" value="UniProtKB-EC"/>
</dbReference>
<dbReference type="Gene3D" id="3.40.50.300">
    <property type="entry name" value="P-loop containing nucleotide triphosphate hydrolases"/>
    <property type="match status" value="1"/>
</dbReference>
<feature type="compositionally biased region" description="Basic residues" evidence="9">
    <location>
        <begin position="580"/>
        <end position="600"/>
    </location>
</feature>
<evidence type="ECO:0000256" key="5">
    <source>
        <dbReference type="ARBA" id="ARBA00022825"/>
    </source>
</evidence>
<dbReference type="InterPro" id="IPR008269">
    <property type="entry name" value="Lon_proteolytic"/>
</dbReference>
<evidence type="ECO:0000256" key="3">
    <source>
        <dbReference type="ARBA" id="ARBA00022741"/>
    </source>
</evidence>
<evidence type="ECO:0000259" key="10">
    <source>
        <dbReference type="PROSITE" id="PS51786"/>
    </source>
</evidence>
<evidence type="ECO:0000256" key="8">
    <source>
        <dbReference type="ARBA" id="ARBA00066743"/>
    </source>
</evidence>
<evidence type="ECO:0000256" key="2">
    <source>
        <dbReference type="ARBA" id="ARBA00022670"/>
    </source>
</evidence>
<feature type="domain" description="Lon proteolytic" evidence="10">
    <location>
        <begin position="402"/>
        <end position="583"/>
    </location>
</feature>
<evidence type="ECO:0000256" key="9">
    <source>
        <dbReference type="SAM" id="MobiDB-lite"/>
    </source>
</evidence>
<dbReference type="FunFam" id="3.40.50.300:FF:000021">
    <property type="entry name" value="Lon protease homolog"/>
    <property type="match status" value="1"/>
</dbReference>
<proteinExistence type="predicted"/>
<dbReference type="Gene3D" id="1.20.5.5270">
    <property type="match status" value="1"/>
</dbReference>
<dbReference type="AlphaFoldDB" id="A0A381SN75"/>
<dbReference type="NCBIfam" id="TIGR00763">
    <property type="entry name" value="lon"/>
    <property type="match status" value="1"/>
</dbReference>
<keyword evidence="5" id="KW-0720">Serine protease</keyword>
<dbReference type="SUPFAM" id="SSF54211">
    <property type="entry name" value="Ribosomal protein S5 domain 2-like"/>
    <property type="match status" value="1"/>
</dbReference>
<dbReference type="Gene3D" id="1.10.8.60">
    <property type="match status" value="1"/>
</dbReference>
<gene>
    <name evidence="11" type="ORF">METZ01_LOCUS58329</name>
</gene>
<dbReference type="InterPro" id="IPR003593">
    <property type="entry name" value="AAA+_ATPase"/>
</dbReference>
<dbReference type="SMART" id="SM00382">
    <property type="entry name" value="AAA"/>
    <property type="match status" value="1"/>
</dbReference>
<keyword evidence="2" id="KW-0645">Protease</keyword>
<dbReference type="PROSITE" id="PS51786">
    <property type="entry name" value="LON_PROTEOLYTIC"/>
    <property type="match status" value="1"/>
</dbReference>
<dbReference type="InterPro" id="IPR014721">
    <property type="entry name" value="Ribsml_uS5_D2-typ_fold_subgr"/>
</dbReference>
<dbReference type="Pfam" id="PF00004">
    <property type="entry name" value="AAA"/>
    <property type="match status" value="1"/>
</dbReference>
<accession>A0A381SN75</accession>
<dbReference type="InterPro" id="IPR008268">
    <property type="entry name" value="Peptidase_S16_AS"/>
</dbReference>
<dbReference type="GO" id="GO:0005524">
    <property type="term" value="F:ATP binding"/>
    <property type="evidence" value="ECO:0007669"/>
    <property type="project" value="UniProtKB-KW"/>
</dbReference>
<evidence type="ECO:0000256" key="6">
    <source>
        <dbReference type="ARBA" id="ARBA00022840"/>
    </source>
</evidence>
<evidence type="ECO:0000256" key="4">
    <source>
        <dbReference type="ARBA" id="ARBA00022801"/>
    </source>
</evidence>
<dbReference type="CDD" id="cd19500">
    <property type="entry name" value="RecA-like_Lon"/>
    <property type="match status" value="1"/>
</dbReference>
<dbReference type="InterPro" id="IPR054594">
    <property type="entry name" value="Lon_lid"/>
</dbReference>
<sequence>MNKLLAILKSEMEVLKIEKRVHGRVRKQMERSQKEFYLNEQMKAIQKELGKRDEFKTDFDELKQKIKKAKMPKEINEKAKKELKRLELMQPMSAEATVARTYIEWLAELPWKKAAGTEKIKIQEAQKILDKDHYGLEKVKERITEHLAVLKLVKKIKGPIICLVGPPGVGKTSLGKSIGKAMGREFVRVSLGGIRDEAEIRGHRRTYIGALPGKIIQGMKRAGVHNPVFMLDEVDKMNADFRGDPSSALLEVLDPEQNSNFNDHYLEIDYDLSNVLFICTANVLHSIPRPLLDRMEVLHLPGYTDQEKIGIAQKFLAPKKVAEHGLTKKNIEISEKALQRIIRDFTREAGVRNLEREIATLCRKVVKKVVEKGKKTQIKITPASLTKYLGIPKYKRSDNKGPLDIGSAIGLAWTELGGEILSIEVTVLPGTGKLVPTGQLGDVMKESAQAAMTYVRSRASELGLPKSFYQKNDFHIHIPEGAVPKDGPSAGITMAVALVSALTKASLRHDIAMTGELTLTGKVLPIGGLKEKVLAAHRHGIHNLIIPIENEKDIPDIPENIRKSIQFFPVTKMDEVIKHSFGKKNKTKKKLGSQKTKKAPKTSTQQPALRLN</sequence>
<dbReference type="InterPro" id="IPR020568">
    <property type="entry name" value="Ribosomal_Su5_D2-typ_SF"/>
</dbReference>
<dbReference type="GO" id="GO:0006508">
    <property type="term" value="P:proteolysis"/>
    <property type="evidence" value="ECO:0007669"/>
    <property type="project" value="UniProtKB-KW"/>
</dbReference>
<comment type="catalytic activity">
    <reaction evidence="7">
        <text>Hydrolysis of proteins in presence of ATP.</text>
        <dbReference type="EC" id="3.4.21.53"/>
    </reaction>
</comment>
<dbReference type="GO" id="GO:0016887">
    <property type="term" value="F:ATP hydrolysis activity"/>
    <property type="evidence" value="ECO:0007669"/>
    <property type="project" value="InterPro"/>
</dbReference>
<dbReference type="InterPro" id="IPR027065">
    <property type="entry name" value="Lon_Prtase"/>
</dbReference>
<dbReference type="InterPro" id="IPR004815">
    <property type="entry name" value="Lon_bac/euk-typ"/>
</dbReference>
<dbReference type="FunFam" id="1.20.5.5270:FF:000002">
    <property type="entry name" value="Lon protease homolog"/>
    <property type="match status" value="1"/>
</dbReference>
<comment type="subcellular location">
    <subcellularLocation>
        <location evidence="1">Cytoplasm</location>
    </subcellularLocation>
</comment>
<dbReference type="EMBL" id="UINC01003343">
    <property type="protein sequence ID" value="SVA05475.1"/>
    <property type="molecule type" value="Genomic_DNA"/>
</dbReference>
<keyword evidence="4" id="KW-0378">Hydrolase</keyword>
<dbReference type="GO" id="GO:0005737">
    <property type="term" value="C:cytoplasm"/>
    <property type="evidence" value="ECO:0007669"/>
    <property type="project" value="UniProtKB-SubCell"/>
</dbReference>
<keyword evidence="6" id="KW-0067">ATP-binding</keyword>
<dbReference type="Gene3D" id="3.30.230.10">
    <property type="match status" value="1"/>
</dbReference>
<protein>
    <recommendedName>
        <fullName evidence="8">endopeptidase La</fullName>
        <ecNumber evidence="8">3.4.21.53</ecNumber>
    </recommendedName>
</protein>
<dbReference type="Pfam" id="PF05362">
    <property type="entry name" value="Lon_C"/>
    <property type="match status" value="1"/>
</dbReference>
<evidence type="ECO:0000256" key="1">
    <source>
        <dbReference type="ARBA" id="ARBA00004496"/>
    </source>
</evidence>
<dbReference type="InterPro" id="IPR003959">
    <property type="entry name" value="ATPase_AAA_core"/>
</dbReference>
<keyword evidence="3" id="KW-0547">Nucleotide-binding</keyword>
<reference evidence="11" key="1">
    <citation type="submission" date="2018-05" db="EMBL/GenBank/DDBJ databases">
        <authorList>
            <person name="Lanie J.A."/>
            <person name="Ng W.-L."/>
            <person name="Kazmierczak K.M."/>
            <person name="Andrzejewski T.M."/>
            <person name="Davidsen T.M."/>
            <person name="Wayne K.J."/>
            <person name="Tettelin H."/>
            <person name="Glass J.I."/>
            <person name="Rusch D."/>
            <person name="Podicherti R."/>
            <person name="Tsui H.-C.T."/>
            <person name="Winkler M.E."/>
        </authorList>
    </citation>
    <scope>NUCLEOTIDE SEQUENCE</scope>
</reference>
<evidence type="ECO:0000313" key="11">
    <source>
        <dbReference type="EMBL" id="SVA05475.1"/>
    </source>
</evidence>
<dbReference type="PANTHER" id="PTHR10046">
    <property type="entry name" value="ATP DEPENDENT LON PROTEASE FAMILY MEMBER"/>
    <property type="match status" value="1"/>
</dbReference>
<dbReference type="Pfam" id="PF22667">
    <property type="entry name" value="Lon_lid"/>
    <property type="match status" value="1"/>
</dbReference>
<organism evidence="11">
    <name type="scientific">marine metagenome</name>
    <dbReference type="NCBI Taxonomy" id="408172"/>
    <lineage>
        <taxon>unclassified sequences</taxon>
        <taxon>metagenomes</taxon>
        <taxon>ecological metagenomes</taxon>
    </lineage>
</organism>
<dbReference type="SUPFAM" id="SSF52540">
    <property type="entry name" value="P-loop containing nucleoside triphosphate hydrolases"/>
    <property type="match status" value="1"/>
</dbReference>
<dbReference type="PRINTS" id="PR00830">
    <property type="entry name" value="ENDOLAPTASE"/>
</dbReference>
<dbReference type="EC" id="3.4.21.53" evidence="8"/>
<evidence type="ECO:0000256" key="7">
    <source>
        <dbReference type="ARBA" id="ARBA00050665"/>
    </source>
</evidence>
<feature type="region of interest" description="Disordered" evidence="9">
    <location>
        <begin position="579"/>
        <end position="612"/>
    </location>
</feature>
<dbReference type="PROSITE" id="PS01046">
    <property type="entry name" value="LON_SER"/>
    <property type="match status" value="1"/>
</dbReference>
<dbReference type="Gene3D" id="1.20.58.1480">
    <property type="match status" value="1"/>
</dbReference>
<dbReference type="GO" id="GO:0004176">
    <property type="term" value="F:ATP-dependent peptidase activity"/>
    <property type="evidence" value="ECO:0007669"/>
    <property type="project" value="InterPro"/>
</dbReference>
<name>A0A381SN75_9ZZZZ</name>
<feature type="compositionally biased region" description="Polar residues" evidence="9">
    <location>
        <begin position="601"/>
        <end position="612"/>
    </location>
</feature>